<dbReference type="EMBL" id="CM045761">
    <property type="protein sequence ID" value="KAI8013144.1"/>
    <property type="molecule type" value="Genomic_DNA"/>
</dbReference>
<evidence type="ECO:0000313" key="2">
    <source>
        <dbReference type="Proteomes" id="UP001060215"/>
    </source>
</evidence>
<gene>
    <name evidence="1" type="ORF">LOK49_LG05G02754</name>
</gene>
<comment type="caution">
    <text evidence="1">The sequence shown here is derived from an EMBL/GenBank/DDBJ whole genome shotgun (WGS) entry which is preliminary data.</text>
</comment>
<reference evidence="1 2" key="1">
    <citation type="journal article" date="2022" name="Plant J.">
        <title>Chromosome-level genome of Camellia lanceoleosa provides a valuable resource for understanding genome evolution and self-incompatibility.</title>
        <authorList>
            <person name="Gong W."/>
            <person name="Xiao S."/>
            <person name="Wang L."/>
            <person name="Liao Z."/>
            <person name="Chang Y."/>
            <person name="Mo W."/>
            <person name="Hu G."/>
            <person name="Li W."/>
            <person name="Zhao G."/>
            <person name="Zhu H."/>
            <person name="Hu X."/>
            <person name="Ji K."/>
            <person name="Xiang X."/>
            <person name="Song Q."/>
            <person name="Yuan D."/>
            <person name="Jin S."/>
            <person name="Zhang L."/>
        </authorList>
    </citation>
    <scope>NUCLEOTIDE SEQUENCE [LARGE SCALE GENOMIC DNA]</scope>
    <source>
        <strain evidence="1">SQ_2022a</strain>
    </source>
</reference>
<accession>A0ACC0HJH2</accession>
<name>A0ACC0HJH2_9ERIC</name>
<dbReference type="Proteomes" id="UP001060215">
    <property type="component" value="Chromosome 4"/>
</dbReference>
<protein>
    <submittedName>
        <fullName evidence="1">Leucine-rich repeat receptor-like protein kinase</fullName>
    </submittedName>
</protein>
<keyword evidence="2" id="KW-1185">Reference proteome</keyword>
<evidence type="ECO:0000313" key="1">
    <source>
        <dbReference type="EMBL" id="KAI8013144.1"/>
    </source>
</evidence>
<organism evidence="1 2">
    <name type="scientific">Camellia lanceoleosa</name>
    <dbReference type="NCBI Taxonomy" id="1840588"/>
    <lineage>
        <taxon>Eukaryota</taxon>
        <taxon>Viridiplantae</taxon>
        <taxon>Streptophyta</taxon>
        <taxon>Embryophyta</taxon>
        <taxon>Tracheophyta</taxon>
        <taxon>Spermatophyta</taxon>
        <taxon>Magnoliopsida</taxon>
        <taxon>eudicotyledons</taxon>
        <taxon>Gunneridae</taxon>
        <taxon>Pentapetalae</taxon>
        <taxon>asterids</taxon>
        <taxon>Ericales</taxon>
        <taxon>Theaceae</taxon>
        <taxon>Camellia</taxon>
    </lineage>
</organism>
<sequence length="79" mass="9008">MPTTTQESIGGRELAYTMEVNERLDVYSLGVLALEVLMGKHPGNLISSFLITTHYLWYIVGRYIGYIVERYFGFMPPTS</sequence>
<proteinExistence type="predicted"/>